<evidence type="ECO:0000313" key="1">
    <source>
        <dbReference type="EMBL" id="NPC65504.1"/>
    </source>
</evidence>
<organism evidence="1 2">
    <name type="scientific">Komagataeibacter melomenusus</name>
    <dbReference type="NCBI Taxonomy" id="2766578"/>
    <lineage>
        <taxon>Bacteria</taxon>
        <taxon>Pseudomonadati</taxon>
        <taxon>Pseudomonadota</taxon>
        <taxon>Alphaproteobacteria</taxon>
        <taxon>Acetobacterales</taxon>
        <taxon>Acetobacteraceae</taxon>
        <taxon>Komagataeibacter</taxon>
    </lineage>
</organism>
<name>A0ABX2AAX6_9PROT</name>
<dbReference type="Proteomes" id="UP000623090">
    <property type="component" value="Unassembled WGS sequence"/>
</dbReference>
<comment type="caution">
    <text evidence="1">The sequence shown here is derived from an EMBL/GenBank/DDBJ whole genome shotgun (WGS) entry which is preliminary data.</text>
</comment>
<evidence type="ECO:0000313" key="2">
    <source>
        <dbReference type="Proteomes" id="UP000623090"/>
    </source>
</evidence>
<sequence>MLVESHRQLISVETSIVAHEVDDLPLLTRLLLFAANGGGSLDDVCTVAMIDENIIRCEAERLSNMGVIDLCGATGRLALNERRGRRLWDDFACVREFRKGRHHMLFDPVARALRWLNPSDIIRVYEGAAQLLPERHRVELAKIPDKVLADLIEEVSPRLANIFVEREDWPVDVSLGPIAGTLTSSLPLPAEMVMLPRPHTAIDPEVWRDRTDFTSLQPNHAYSIDGPALRFEVKVGREGQRGRDTVIYLFDQVTGVIHKEKDIEEYVQYAPVGPESASVFVLPPKYTGVELCEALASGLLGHFLPERGRRCREAGWSISEEPVTLRRGATEIAIAECAVRQAKDEGGWHFWTSATVAENSARGE</sequence>
<keyword evidence="2" id="KW-1185">Reference proteome</keyword>
<dbReference type="EMBL" id="JABJWC010000005">
    <property type="protein sequence ID" value="NPC65504.1"/>
    <property type="molecule type" value="Genomic_DNA"/>
</dbReference>
<proteinExistence type="predicted"/>
<protein>
    <recommendedName>
        <fullName evidence="3">WYL domain-containing protein</fullName>
    </recommendedName>
</protein>
<accession>A0ABX2AAX6</accession>
<reference evidence="1 2" key="1">
    <citation type="journal article" date="2020" name="Microorganisms">
        <title>Description of Komagataeibacter melaceti sp. nov. and Komagataeibacter melomenusus sp. nov. Isolated from Apple Cider Vinegar.</title>
        <authorList>
            <person name="Maric L."/>
            <person name="Cleenwerck I."/>
            <person name="Accetto T."/>
            <person name="Vandamme P."/>
            <person name="Trcek J."/>
        </authorList>
    </citation>
    <scope>NUCLEOTIDE SEQUENCE [LARGE SCALE GENOMIC DNA]</scope>
    <source>
        <strain evidence="1 2">AV436</strain>
    </source>
</reference>
<evidence type="ECO:0008006" key="3">
    <source>
        <dbReference type="Google" id="ProtNLM"/>
    </source>
</evidence>
<dbReference type="RefSeq" id="WP_172155464.1">
    <property type="nucleotide sequence ID" value="NZ_JABJWC010000005.1"/>
</dbReference>
<gene>
    <name evidence="1" type="ORF">HNW77_03595</name>
</gene>